<dbReference type="Proteomes" id="UP000625711">
    <property type="component" value="Unassembled WGS sequence"/>
</dbReference>
<sequence>MKYICIIFCVFVYIATLVTSYPANAVDKHVSQQKENDQIDDVVDFGAHTGDNGAFGWYADFPVHANTK</sequence>
<evidence type="ECO:0000256" key="1">
    <source>
        <dbReference type="SAM" id="SignalP"/>
    </source>
</evidence>
<feature type="signal peptide" evidence="1">
    <location>
        <begin position="1"/>
        <end position="20"/>
    </location>
</feature>
<evidence type="ECO:0000313" key="2">
    <source>
        <dbReference type="EMBL" id="KAF7278358.1"/>
    </source>
</evidence>
<keyword evidence="1" id="KW-0732">Signal</keyword>
<proteinExistence type="predicted"/>
<name>A0A834IGM6_RHYFE</name>
<dbReference type="OrthoDB" id="8191503at2759"/>
<dbReference type="AlphaFoldDB" id="A0A834IGM6"/>
<gene>
    <name evidence="2" type="ORF">GWI33_008490</name>
</gene>
<dbReference type="EMBL" id="JAACXV010000402">
    <property type="protein sequence ID" value="KAF7278358.1"/>
    <property type="molecule type" value="Genomic_DNA"/>
</dbReference>
<feature type="chain" id="PRO_5032557884" evidence="1">
    <location>
        <begin position="21"/>
        <end position="68"/>
    </location>
</feature>
<organism evidence="2 3">
    <name type="scientific">Rhynchophorus ferrugineus</name>
    <name type="common">Red palm weevil</name>
    <name type="synonym">Curculio ferrugineus</name>
    <dbReference type="NCBI Taxonomy" id="354439"/>
    <lineage>
        <taxon>Eukaryota</taxon>
        <taxon>Metazoa</taxon>
        <taxon>Ecdysozoa</taxon>
        <taxon>Arthropoda</taxon>
        <taxon>Hexapoda</taxon>
        <taxon>Insecta</taxon>
        <taxon>Pterygota</taxon>
        <taxon>Neoptera</taxon>
        <taxon>Endopterygota</taxon>
        <taxon>Coleoptera</taxon>
        <taxon>Polyphaga</taxon>
        <taxon>Cucujiformia</taxon>
        <taxon>Curculionidae</taxon>
        <taxon>Dryophthorinae</taxon>
        <taxon>Rhynchophorus</taxon>
    </lineage>
</organism>
<protein>
    <submittedName>
        <fullName evidence="2">Uncharacterized protein</fullName>
    </submittedName>
</protein>
<accession>A0A834IGM6</accession>
<keyword evidence="3" id="KW-1185">Reference proteome</keyword>
<comment type="caution">
    <text evidence="2">The sequence shown here is derived from an EMBL/GenBank/DDBJ whole genome shotgun (WGS) entry which is preliminary data.</text>
</comment>
<evidence type="ECO:0000313" key="3">
    <source>
        <dbReference type="Proteomes" id="UP000625711"/>
    </source>
</evidence>
<reference evidence="2" key="1">
    <citation type="submission" date="2020-08" db="EMBL/GenBank/DDBJ databases">
        <title>Genome sequencing and assembly of the red palm weevil Rhynchophorus ferrugineus.</title>
        <authorList>
            <person name="Dias G.B."/>
            <person name="Bergman C.M."/>
            <person name="Manee M."/>
        </authorList>
    </citation>
    <scope>NUCLEOTIDE SEQUENCE</scope>
    <source>
        <strain evidence="2">AA-2017</strain>
        <tissue evidence="2">Whole larva</tissue>
    </source>
</reference>